<keyword evidence="2" id="KW-0472">Membrane</keyword>
<feature type="compositionally biased region" description="Polar residues" evidence="1">
    <location>
        <begin position="22"/>
        <end position="33"/>
    </location>
</feature>
<keyword evidence="2" id="KW-0812">Transmembrane</keyword>
<gene>
    <name evidence="3" type="ORF">BINO364_LOCUS3879</name>
</gene>
<feature type="compositionally biased region" description="Polar residues" evidence="1">
    <location>
        <begin position="1"/>
        <end position="12"/>
    </location>
</feature>
<feature type="transmembrane region" description="Helical" evidence="2">
    <location>
        <begin position="37"/>
        <end position="58"/>
    </location>
</feature>
<keyword evidence="2" id="KW-1133">Transmembrane helix</keyword>
<evidence type="ECO:0000313" key="3">
    <source>
        <dbReference type="EMBL" id="CAH0717246.1"/>
    </source>
</evidence>
<evidence type="ECO:0008006" key="5">
    <source>
        <dbReference type="Google" id="ProtNLM"/>
    </source>
</evidence>
<dbReference type="Gene3D" id="1.20.120.1770">
    <property type="match status" value="1"/>
</dbReference>
<feature type="non-terminal residue" evidence="3">
    <location>
        <position position="122"/>
    </location>
</feature>
<reference evidence="3" key="1">
    <citation type="submission" date="2021-12" db="EMBL/GenBank/DDBJ databases">
        <authorList>
            <person name="Martin H S."/>
        </authorList>
    </citation>
    <scope>NUCLEOTIDE SEQUENCE</scope>
</reference>
<dbReference type="EMBL" id="OV170232">
    <property type="protein sequence ID" value="CAH0717246.1"/>
    <property type="molecule type" value="Genomic_DNA"/>
</dbReference>
<evidence type="ECO:0000313" key="4">
    <source>
        <dbReference type="Proteomes" id="UP000838878"/>
    </source>
</evidence>
<dbReference type="Proteomes" id="UP000838878">
    <property type="component" value="Chromosome 12"/>
</dbReference>
<dbReference type="OrthoDB" id="432881at2759"/>
<dbReference type="AlphaFoldDB" id="A0A8J9UBA7"/>
<evidence type="ECO:0000256" key="1">
    <source>
        <dbReference type="SAM" id="MobiDB-lite"/>
    </source>
</evidence>
<protein>
    <recommendedName>
        <fullName evidence="5">Cytochrome b561 domain-containing protein</fullName>
    </recommendedName>
</protein>
<sequence>MENKSESSQNLTEMAPVERTSETSQLVPPSNNAKPSYLNIINNICALVFTGIITYCCFKDGLSLFSFHPTLMTIGWLIFMTSAVNAVTPGDLATEWMPIRLRSARHWITHRLKDAEHQNTIV</sequence>
<keyword evidence="4" id="KW-1185">Reference proteome</keyword>
<name>A0A8J9UBA7_9NEOP</name>
<proteinExistence type="predicted"/>
<feature type="region of interest" description="Disordered" evidence="1">
    <location>
        <begin position="1"/>
        <end position="33"/>
    </location>
</feature>
<evidence type="ECO:0000256" key="2">
    <source>
        <dbReference type="SAM" id="Phobius"/>
    </source>
</evidence>
<accession>A0A8J9UBA7</accession>
<feature type="transmembrane region" description="Helical" evidence="2">
    <location>
        <begin position="70"/>
        <end position="88"/>
    </location>
</feature>
<organism evidence="3 4">
    <name type="scientific">Brenthis ino</name>
    <name type="common">lesser marbled fritillary</name>
    <dbReference type="NCBI Taxonomy" id="405034"/>
    <lineage>
        <taxon>Eukaryota</taxon>
        <taxon>Metazoa</taxon>
        <taxon>Ecdysozoa</taxon>
        <taxon>Arthropoda</taxon>
        <taxon>Hexapoda</taxon>
        <taxon>Insecta</taxon>
        <taxon>Pterygota</taxon>
        <taxon>Neoptera</taxon>
        <taxon>Endopterygota</taxon>
        <taxon>Lepidoptera</taxon>
        <taxon>Glossata</taxon>
        <taxon>Ditrysia</taxon>
        <taxon>Papilionoidea</taxon>
        <taxon>Nymphalidae</taxon>
        <taxon>Heliconiinae</taxon>
        <taxon>Argynnini</taxon>
        <taxon>Brenthis</taxon>
    </lineage>
</organism>